<dbReference type="AlphaFoldDB" id="A0AAD8MLB6"/>
<accession>A0AAD8MLB6</accession>
<evidence type="ECO:0000256" key="4">
    <source>
        <dbReference type="PROSITE-ProRule" id="PRU00325"/>
    </source>
</evidence>
<dbReference type="EMBL" id="JAUIZM010000007">
    <property type="protein sequence ID" value="KAK1376308.1"/>
    <property type="molecule type" value="Genomic_DNA"/>
</dbReference>
<evidence type="ECO:0000256" key="1">
    <source>
        <dbReference type="ARBA" id="ARBA00022723"/>
    </source>
</evidence>
<keyword evidence="3" id="KW-0862">Zinc</keyword>
<evidence type="ECO:0000313" key="8">
    <source>
        <dbReference type="Proteomes" id="UP001237642"/>
    </source>
</evidence>
<evidence type="ECO:0000256" key="2">
    <source>
        <dbReference type="ARBA" id="ARBA00022771"/>
    </source>
</evidence>
<dbReference type="SMART" id="SM00575">
    <property type="entry name" value="ZnF_PMZ"/>
    <property type="match status" value="1"/>
</dbReference>
<proteinExistence type="predicted"/>
<reference evidence="7" key="2">
    <citation type="submission" date="2023-05" db="EMBL/GenBank/DDBJ databases">
        <authorList>
            <person name="Schelkunov M.I."/>
        </authorList>
    </citation>
    <scope>NUCLEOTIDE SEQUENCE</scope>
    <source>
        <strain evidence="7">Hsosn_3</strain>
        <tissue evidence="7">Leaf</tissue>
    </source>
</reference>
<dbReference type="GO" id="GO:0008270">
    <property type="term" value="F:zinc ion binding"/>
    <property type="evidence" value="ECO:0007669"/>
    <property type="project" value="UniProtKB-KW"/>
</dbReference>
<evidence type="ECO:0000256" key="5">
    <source>
        <dbReference type="SAM" id="MobiDB-lite"/>
    </source>
</evidence>
<keyword evidence="8" id="KW-1185">Reference proteome</keyword>
<feature type="region of interest" description="Disordered" evidence="5">
    <location>
        <begin position="151"/>
        <end position="188"/>
    </location>
</feature>
<gene>
    <name evidence="7" type="ORF">POM88_032501</name>
</gene>
<organism evidence="7 8">
    <name type="scientific">Heracleum sosnowskyi</name>
    <dbReference type="NCBI Taxonomy" id="360622"/>
    <lineage>
        <taxon>Eukaryota</taxon>
        <taxon>Viridiplantae</taxon>
        <taxon>Streptophyta</taxon>
        <taxon>Embryophyta</taxon>
        <taxon>Tracheophyta</taxon>
        <taxon>Spermatophyta</taxon>
        <taxon>Magnoliopsida</taxon>
        <taxon>eudicotyledons</taxon>
        <taxon>Gunneridae</taxon>
        <taxon>Pentapetalae</taxon>
        <taxon>asterids</taxon>
        <taxon>campanulids</taxon>
        <taxon>Apiales</taxon>
        <taxon>Apiaceae</taxon>
        <taxon>Apioideae</taxon>
        <taxon>apioid superclade</taxon>
        <taxon>Tordylieae</taxon>
        <taxon>Tordyliinae</taxon>
        <taxon>Heracleum</taxon>
    </lineage>
</organism>
<protein>
    <recommendedName>
        <fullName evidence="6">SWIM-type domain-containing protein</fullName>
    </recommendedName>
</protein>
<dbReference type="Proteomes" id="UP001237642">
    <property type="component" value="Unassembled WGS sequence"/>
</dbReference>
<name>A0AAD8MLB6_9APIA</name>
<evidence type="ECO:0000256" key="3">
    <source>
        <dbReference type="ARBA" id="ARBA00022833"/>
    </source>
</evidence>
<dbReference type="InterPro" id="IPR007527">
    <property type="entry name" value="Znf_SWIM"/>
</dbReference>
<reference evidence="7" key="1">
    <citation type="submission" date="2023-02" db="EMBL/GenBank/DDBJ databases">
        <title>Genome of toxic invasive species Heracleum sosnowskyi carries increased number of genes despite the absence of recent whole-genome duplications.</title>
        <authorList>
            <person name="Schelkunov M."/>
            <person name="Shtratnikova V."/>
            <person name="Makarenko M."/>
            <person name="Klepikova A."/>
            <person name="Omelchenko D."/>
            <person name="Novikova G."/>
            <person name="Obukhova E."/>
            <person name="Bogdanov V."/>
            <person name="Penin A."/>
            <person name="Logacheva M."/>
        </authorList>
    </citation>
    <scope>NUCLEOTIDE SEQUENCE</scope>
    <source>
        <strain evidence="7">Hsosn_3</strain>
        <tissue evidence="7">Leaf</tissue>
    </source>
</reference>
<dbReference type="InterPro" id="IPR006564">
    <property type="entry name" value="Znf_PMZ"/>
</dbReference>
<feature type="domain" description="SWIM-type" evidence="6">
    <location>
        <begin position="71"/>
        <end position="103"/>
    </location>
</feature>
<evidence type="ECO:0000313" key="7">
    <source>
        <dbReference type="EMBL" id="KAK1376308.1"/>
    </source>
</evidence>
<dbReference type="PROSITE" id="PS50966">
    <property type="entry name" value="ZF_SWIM"/>
    <property type="match status" value="1"/>
</dbReference>
<comment type="caution">
    <text evidence="7">The sequence shown here is derived from an EMBL/GenBank/DDBJ whole genome shotgun (WGS) entry which is preliminary data.</text>
</comment>
<evidence type="ECO:0000259" key="6">
    <source>
        <dbReference type="PROSITE" id="PS50966"/>
    </source>
</evidence>
<keyword evidence="2 4" id="KW-0863">Zinc-finger</keyword>
<sequence>MSGLWHRMKEGWCELHDHHRFCVRHLAVNFSSAHSKKGLKDKVVQLASQKRFGMMTTNHAESWNNAILDARNLLIQEAMCMCGKWQNYRIPCSHLIAYCAHVKMNHEMFVGEWYKLENVSKVYGKIFEPIPNKGEQRWPMEIDFPKVIHDKDVEKKKGRRKSTRFQNEIDYQGPRGNKKGTSKSVSAP</sequence>
<keyword evidence="1" id="KW-0479">Metal-binding</keyword>